<proteinExistence type="predicted"/>
<protein>
    <submittedName>
        <fullName evidence="2">VOC family protein</fullName>
    </submittedName>
</protein>
<gene>
    <name evidence="2" type="ORF">NV381_13055</name>
</gene>
<evidence type="ECO:0000313" key="3">
    <source>
        <dbReference type="Proteomes" id="UP001300012"/>
    </source>
</evidence>
<comment type="caution">
    <text evidence="2">The sequence shown here is derived from an EMBL/GenBank/DDBJ whole genome shotgun (WGS) entry which is preliminary data.</text>
</comment>
<sequence>MTVQLIPFLMFNGNASEAISFYETALEATVLFKQTVDEGPLSPEVQLTEEEKAQISHSILKIGETNVYASDIIPGQKLQFGNQVTICITTNDAGKARQYYEALLPGGEVLQQLGEVHFSPAYGMLTDQFGITFQIFTTRH</sequence>
<evidence type="ECO:0000313" key="2">
    <source>
        <dbReference type="EMBL" id="MCR8632133.1"/>
    </source>
</evidence>
<accession>A0ABT1YG05</accession>
<keyword evidence="3" id="KW-1185">Reference proteome</keyword>
<dbReference type="Pfam" id="PF06983">
    <property type="entry name" value="3-dmu-9_3-mt"/>
    <property type="match status" value="1"/>
</dbReference>
<dbReference type="RefSeq" id="WP_258213723.1">
    <property type="nucleotide sequence ID" value="NZ_JANQBD010000008.1"/>
</dbReference>
<dbReference type="PANTHER" id="PTHR33990:SF1">
    <property type="entry name" value="PROTEIN YJDN"/>
    <property type="match status" value="1"/>
</dbReference>
<dbReference type="Proteomes" id="UP001300012">
    <property type="component" value="Unassembled WGS sequence"/>
</dbReference>
<dbReference type="CDD" id="cd06588">
    <property type="entry name" value="PhnB_like"/>
    <property type="match status" value="1"/>
</dbReference>
<dbReference type="InterPro" id="IPR029068">
    <property type="entry name" value="Glyas_Bleomycin-R_OHBP_Dase"/>
</dbReference>
<organism evidence="2 3">
    <name type="scientific">Paenibacillus radicis</name>
    <name type="common">ex Xue et al. 2023</name>
    <dbReference type="NCBI Taxonomy" id="2972489"/>
    <lineage>
        <taxon>Bacteria</taxon>
        <taxon>Bacillati</taxon>
        <taxon>Bacillota</taxon>
        <taxon>Bacilli</taxon>
        <taxon>Bacillales</taxon>
        <taxon>Paenibacillaceae</taxon>
        <taxon>Paenibacillus</taxon>
    </lineage>
</organism>
<dbReference type="PANTHER" id="PTHR33990">
    <property type="entry name" value="PROTEIN YJDN-RELATED"/>
    <property type="match status" value="1"/>
</dbReference>
<evidence type="ECO:0000259" key="1">
    <source>
        <dbReference type="Pfam" id="PF06983"/>
    </source>
</evidence>
<dbReference type="InterPro" id="IPR028973">
    <property type="entry name" value="PhnB-like"/>
</dbReference>
<dbReference type="EMBL" id="JANQBD010000008">
    <property type="protein sequence ID" value="MCR8632133.1"/>
    <property type="molecule type" value="Genomic_DNA"/>
</dbReference>
<feature type="domain" description="PhnB-like" evidence="1">
    <location>
        <begin position="5"/>
        <end position="135"/>
    </location>
</feature>
<dbReference type="Gene3D" id="3.10.180.10">
    <property type="entry name" value="2,3-Dihydroxybiphenyl 1,2-Dioxygenase, domain 1"/>
    <property type="match status" value="1"/>
</dbReference>
<name>A0ABT1YG05_9BACL</name>
<dbReference type="SUPFAM" id="SSF54593">
    <property type="entry name" value="Glyoxalase/Bleomycin resistance protein/Dihydroxybiphenyl dioxygenase"/>
    <property type="match status" value="1"/>
</dbReference>
<reference evidence="2 3" key="1">
    <citation type="submission" date="2022-08" db="EMBL/GenBank/DDBJ databases">
        <title>Paenibacillus endoradicis sp. nov., Paenibacillus radicibacter sp. nov and Paenibacillus pararadicis sp. nov., three cold-adapted plant growth-promoting bacteria isolated from root of Larix gmelinii in Great Khingan.</title>
        <authorList>
            <person name="Xue H."/>
        </authorList>
    </citation>
    <scope>NUCLEOTIDE SEQUENCE [LARGE SCALE GENOMIC DNA]</scope>
    <source>
        <strain evidence="2 3">N5-1-1-5</strain>
    </source>
</reference>